<dbReference type="EMBL" id="JAJSOW010000103">
    <property type="protein sequence ID" value="KAI9173953.1"/>
    <property type="molecule type" value="Genomic_DNA"/>
</dbReference>
<accession>A0AAD5IPM3</accession>
<reference evidence="5" key="1">
    <citation type="journal article" date="2022" name="Plant J.">
        <title>Strategies of tolerance reflected in two North American maple genomes.</title>
        <authorList>
            <person name="McEvoy S.L."/>
            <person name="Sezen U.U."/>
            <person name="Trouern-Trend A."/>
            <person name="McMahon S.M."/>
            <person name="Schaberg P.G."/>
            <person name="Yang J."/>
            <person name="Wegrzyn J.L."/>
            <person name="Swenson N.G."/>
        </authorList>
    </citation>
    <scope>NUCLEOTIDE SEQUENCE</scope>
    <source>
        <strain evidence="5">91603</strain>
    </source>
</reference>
<keyword evidence="3" id="KW-0378">Hydrolase</keyword>
<dbReference type="GO" id="GO:0006508">
    <property type="term" value="P:proteolysis"/>
    <property type="evidence" value="ECO:0007669"/>
    <property type="project" value="UniProtKB-KW"/>
</dbReference>
<sequence length="156" mass="17939">MGNGSNRPCTGWSSQKHNWSDEDLTVVRGQLPLENLPWHNVDSVLIPCNIGRTHWALANIDLTAGNIYLFDPYRQRRRGDQTYSKTTRAFTFYYVSADRVPQQATGGNCGPHTLKLTEYLAANRDTFDWSENDMTTIQEKMVVEVFYNSKDWSSRL</sequence>
<evidence type="ECO:0000259" key="4">
    <source>
        <dbReference type="PROSITE" id="PS50600"/>
    </source>
</evidence>
<keyword evidence="2" id="KW-0645">Protease</keyword>
<name>A0AAD5IPM3_ACENE</name>
<comment type="caution">
    <text evidence="5">The sequence shown here is derived from an EMBL/GenBank/DDBJ whole genome shotgun (WGS) entry which is preliminary data.</text>
</comment>
<dbReference type="InterPro" id="IPR003653">
    <property type="entry name" value="Peptidase_C48_C"/>
</dbReference>
<protein>
    <recommendedName>
        <fullName evidence="4">Ubiquitin-like protease family profile domain-containing protein</fullName>
    </recommendedName>
</protein>
<dbReference type="AlphaFoldDB" id="A0AAD5IPM3"/>
<reference evidence="5" key="2">
    <citation type="submission" date="2023-02" db="EMBL/GenBank/DDBJ databases">
        <authorList>
            <person name="Swenson N.G."/>
            <person name="Wegrzyn J.L."/>
            <person name="Mcevoy S.L."/>
        </authorList>
    </citation>
    <scope>NUCLEOTIDE SEQUENCE</scope>
    <source>
        <strain evidence="5">91603</strain>
        <tissue evidence="5">Leaf</tissue>
    </source>
</reference>
<gene>
    <name evidence="5" type="ORF">LWI28_009274</name>
</gene>
<evidence type="ECO:0000313" key="6">
    <source>
        <dbReference type="Proteomes" id="UP001064489"/>
    </source>
</evidence>
<comment type="similarity">
    <text evidence="1">Belongs to the peptidase C48 family.</text>
</comment>
<dbReference type="Pfam" id="PF02902">
    <property type="entry name" value="Peptidase_C48"/>
    <property type="match status" value="1"/>
</dbReference>
<dbReference type="GO" id="GO:0008234">
    <property type="term" value="F:cysteine-type peptidase activity"/>
    <property type="evidence" value="ECO:0007669"/>
    <property type="project" value="InterPro"/>
</dbReference>
<keyword evidence="6" id="KW-1185">Reference proteome</keyword>
<dbReference type="InterPro" id="IPR038765">
    <property type="entry name" value="Papain-like_cys_pep_sf"/>
</dbReference>
<dbReference type="PROSITE" id="PS50600">
    <property type="entry name" value="ULP_PROTEASE"/>
    <property type="match status" value="1"/>
</dbReference>
<evidence type="ECO:0000256" key="1">
    <source>
        <dbReference type="ARBA" id="ARBA00005234"/>
    </source>
</evidence>
<evidence type="ECO:0000256" key="3">
    <source>
        <dbReference type="ARBA" id="ARBA00022801"/>
    </source>
</evidence>
<dbReference type="SUPFAM" id="SSF54001">
    <property type="entry name" value="Cysteine proteinases"/>
    <property type="match status" value="1"/>
</dbReference>
<proteinExistence type="inferred from homology"/>
<dbReference type="Proteomes" id="UP001064489">
    <property type="component" value="Chromosome 8"/>
</dbReference>
<organism evidence="5 6">
    <name type="scientific">Acer negundo</name>
    <name type="common">Box elder</name>
    <dbReference type="NCBI Taxonomy" id="4023"/>
    <lineage>
        <taxon>Eukaryota</taxon>
        <taxon>Viridiplantae</taxon>
        <taxon>Streptophyta</taxon>
        <taxon>Embryophyta</taxon>
        <taxon>Tracheophyta</taxon>
        <taxon>Spermatophyta</taxon>
        <taxon>Magnoliopsida</taxon>
        <taxon>eudicotyledons</taxon>
        <taxon>Gunneridae</taxon>
        <taxon>Pentapetalae</taxon>
        <taxon>rosids</taxon>
        <taxon>malvids</taxon>
        <taxon>Sapindales</taxon>
        <taxon>Sapindaceae</taxon>
        <taxon>Hippocastanoideae</taxon>
        <taxon>Acereae</taxon>
        <taxon>Acer</taxon>
    </lineage>
</organism>
<dbReference type="Gene3D" id="3.40.395.10">
    <property type="entry name" value="Adenoviral Proteinase, Chain A"/>
    <property type="match status" value="1"/>
</dbReference>
<feature type="domain" description="Ubiquitin-like protease family profile" evidence="4">
    <location>
        <begin position="1"/>
        <end position="120"/>
    </location>
</feature>
<evidence type="ECO:0000313" key="5">
    <source>
        <dbReference type="EMBL" id="KAI9173953.1"/>
    </source>
</evidence>
<evidence type="ECO:0000256" key="2">
    <source>
        <dbReference type="ARBA" id="ARBA00022670"/>
    </source>
</evidence>